<dbReference type="PANTHER" id="PTHR13622">
    <property type="entry name" value="THIAMIN PYROPHOSPHOKINASE"/>
    <property type="match status" value="1"/>
</dbReference>
<name>A0A0T5YVR8_9GAMM</name>
<dbReference type="InterPro" id="IPR015797">
    <property type="entry name" value="NUDIX_hydrolase-like_dom_sf"/>
</dbReference>
<dbReference type="FunFam" id="3.90.79.10:FF:000019">
    <property type="entry name" value="Thiamin pyrophosphokinase, putative"/>
    <property type="match status" value="1"/>
</dbReference>
<evidence type="ECO:0000313" key="2">
    <source>
        <dbReference type="EMBL" id="KRT54736.1"/>
    </source>
</evidence>
<dbReference type="OrthoDB" id="5621792at2"/>
<dbReference type="EMBL" id="LDXT01000088">
    <property type="protein sequence ID" value="KRT54736.1"/>
    <property type="molecule type" value="Genomic_DNA"/>
</dbReference>
<organism evidence="2 3">
    <name type="scientific">endosymbiont of Ridgeia piscesae</name>
    <dbReference type="NCBI Taxonomy" id="54398"/>
    <lineage>
        <taxon>Bacteria</taxon>
        <taxon>Pseudomonadati</taxon>
        <taxon>Pseudomonadota</taxon>
        <taxon>Gammaproteobacteria</taxon>
        <taxon>sulfur-oxidizing symbionts</taxon>
    </lineage>
</organism>
<dbReference type="InterPro" id="IPR031804">
    <property type="entry name" value="DUF4743"/>
</dbReference>
<sequence>MSQSAMGYLRHIYNCNTWNPANFTPFCIAGERVGRLKQPLVEALGQWPERFRIRREQVELIDEQDDFDYRTAQLDEVVDALVEQGVITHQHGERYPVTAAERQHAFATIDRTSAPYFGLRAYGQHLNGYVRDSEGLKMWIARRAADRRVFPDKLDNMVAGGLPHQLSLQENLQKECAEEASIPPQLASRAVPVSALSYCRETETGLKPDTIYCYDLELPTDFVPENSDGEVAAFYLMPVEEVIGLVRETDEFKLNCNLVIIDFLIRHGIMHPEEPDYLEIIEGLHEKL</sequence>
<dbReference type="InterPro" id="IPR000086">
    <property type="entry name" value="NUDIX_hydrolase_dom"/>
</dbReference>
<protein>
    <submittedName>
        <fullName evidence="2">NUDIX domain</fullName>
    </submittedName>
</protein>
<reference evidence="2 3" key="1">
    <citation type="submission" date="2015-11" db="EMBL/GenBank/DDBJ databases">
        <title>The genome of Candidatus Endoriftia persephone in Ridgeia piscesae and population structure of the North Eastern Pacific vestimentiferan symbionts.</title>
        <authorList>
            <person name="Perez M."/>
            <person name="Juniper K.S."/>
        </authorList>
    </citation>
    <scope>NUCLEOTIDE SEQUENCE [LARGE SCALE GENOMIC DNA]</scope>
    <source>
        <strain evidence="2">Ind11</strain>
    </source>
</reference>
<dbReference type="Gene3D" id="3.90.79.10">
    <property type="entry name" value="Nucleoside Triphosphate Pyrophosphohydrolase"/>
    <property type="match status" value="1"/>
</dbReference>
<dbReference type="PANTHER" id="PTHR13622:SF8">
    <property type="entry name" value="THIAMIN PYROPHOSPHOKINASE 1"/>
    <property type="match status" value="1"/>
</dbReference>
<feature type="domain" description="Nudix hydrolase" evidence="1">
    <location>
        <begin position="121"/>
        <end position="262"/>
    </location>
</feature>
<dbReference type="CDD" id="cd03676">
    <property type="entry name" value="NUDIX_Tnr3_like"/>
    <property type="match status" value="1"/>
</dbReference>
<proteinExistence type="predicted"/>
<dbReference type="Proteomes" id="UP000051634">
    <property type="component" value="Unassembled WGS sequence"/>
</dbReference>
<dbReference type="Pfam" id="PF15916">
    <property type="entry name" value="DUF4743"/>
    <property type="match status" value="1"/>
</dbReference>
<keyword evidence="3" id="KW-1185">Reference proteome</keyword>
<evidence type="ECO:0000259" key="1">
    <source>
        <dbReference type="PROSITE" id="PS51462"/>
    </source>
</evidence>
<dbReference type="PATRIC" id="fig|54398.3.peg.1477"/>
<comment type="caution">
    <text evidence="2">The sequence shown here is derived from an EMBL/GenBank/DDBJ whole genome shotgun (WGS) entry which is preliminary data.</text>
</comment>
<dbReference type="AlphaFoldDB" id="A0A0T5YVR8"/>
<dbReference type="RefSeq" id="WP_087959747.1">
    <property type="nucleotide sequence ID" value="NZ_KQ557125.1"/>
</dbReference>
<evidence type="ECO:0000313" key="3">
    <source>
        <dbReference type="Proteomes" id="UP000051634"/>
    </source>
</evidence>
<accession>A0A0T5YVR8</accession>
<dbReference type="PROSITE" id="PS51462">
    <property type="entry name" value="NUDIX"/>
    <property type="match status" value="1"/>
</dbReference>
<dbReference type="GO" id="GO:0044715">
    <property type="term" value="F:8-oxo-dGDP phosphatase activity"/>
    <property type="evidence" value="ECO:0007669"/>
    <property type="project" value="TreeGrafter"/>
</dbReference>
<gene>
    <name evidence="2" type="ORF">Ga0074115_10941</name>
</gene>
<dbReference type="SUPFAM" id="SSF55811">
    <property type="entry name" value="Nudix"/>
    <property type="match status" value="1"/>
</dbReference>